<feature type="region of interest" description="Disordered" evidence="1">
    <location>
        <begin position="1"/>
        <end position="21"/>
    </location>
</feature>
<evidence type="ECO:0000259" key="2">
    <source>
        <dbReference type="PROSITE" id="PS50043"/>
    </source>
</evidence>
<evidence type="ECO:0000313" key="4">
    <source>
        <dbReference type="Proteomes" id="UP000515947"/>
    </source>
</evidence>
<dbReference type="SMART" id="SM00421">
    <property type="entry name" value="HTH_LUXR"/>
    <property type="match status" value="1"/>
</dbReference>
<dbReference type="PROSITE" id="PS50043">
    <property type="entry name" value="HTH_LUXR_2"/>
    <property type="match status" value="1"/>
</dbReference>
<dbReference type="Proteomes" id="UP000515947">
    <property type="component" value="Chromosome"/>
</dbReference>
<dbReference type="Pfam" id="PF00196">
    <property type="entry name" value="GerE"/>
    <property type="match status" value="1"/>
</dbReference>
<dbReference type="InterPro" id="IPR036388">
    <property type="entry name" value="WH-like_DNA-bd_sf"/>
</dbReference>
<protein>
    <submittedName>
        <fullName evidence="3">Helix-turn-helix domain-containing protein</fullName>
    </submittedName>
</protein>
<dbReference type="KEGG" id="nmes:H9L09_05775"/>
<dbReference type="InterPro" id="IPR016032">
    <property type="entry name" value="Sig_transdc_resp-reg_C-effctor"/>
</dbReference>
<dbReference type="GO" id="GO:0003677">
    <property type="term" value="F:DNA binding"/>
    <property type="evidence" value="ECO:0007669"/>
    <property type="project" value="InterPro"/>
</dbReference>
<dbReference type="SUPFAM" id="SSF46894">
    <property type="entry name" value="C-terminal effector domain of the bipartite response regulators"/>
    <property type="match status" value="1"/>
</dbReference>
<proteinExistence type="predicted"/>
<dbReference type="EMBL" id="CP060713">
    <property type="protein sequence ID" value="QNN53897.1"/>
    <property type="molecule type" value="Genomic_DNA"/>
</dbReference>
<gene>
    <name evidence="3" type="ORF">H9L09_05775</name>
</gene>
<reference evidence="3 4" key="1">
    <citation type="submission" date="2020-08" db="EMBL/GenBank/DDBJ databases">
        <title>Genome sequence of Nocardioides mesophilus KACC 16243T.</title>
        <authorList>
            <person name="Hyun D.-W."/>
            <person name="Bae J.-W."/>
        </authorList>
    </citation>
    <scope>NUCLEOTIDE SEQUENCE [LARGE SCALE GENOMIC DNA]</scope>
    <source>
        <strain evidence="3 4">KACC 16243</strain>
    </source>
</reference>
<accession>A0A7G9RE72</accession>
<dbReference type="AlphaFoldDB" id="A0A7G9RE72"/>
<dbReference type="Gene3D" id="1.10.10.10">
    <property type="entry name" value="Winged helix-like DNA-binding domain superfamily/Winged helix DNA-binding domain"/>
    <property type="match status" value="1"/>
</dbReference>
<dbReference type="GO" id="GO:0006355">
    <property type="term" value="P:regulation of DNA-templated transcription"/>
    <property type="evidence" value="ECO:0007669"/>
    <property type="project" value="InterPro"/>
</dbReference>
<feature type="domain" description="HTH luxR-type" evidence="2">
    <location>
        <begin position="110"/>
        <end position="175"/>
    </location>
</feature>
<name>A0A7G9RE72_9ACTN</name>
<sequence>MRNMQPQFAFDPSDPSFELDERSRARGLQMSMITTPETVRRHPLLSSAEPGVLVGPLFTQAMLIDDLLAVVGGPRDVDGAITAWTSTDPAVVGLVRRIWDHAESLATPINPDGVPPLNRRQVLVARRITLGDTDRAIARALGVSLRTVERDASALLALLGARNRAEAVLLMQGRGSPRG</sequence>
<evidence type="ECO:0000256" key="1">
    <source>
        <dbReference type="SAM" id="MobiDB-lite"/>
    </source>
</evidence>
<organism evidence="3 4">
    <name type="scientific">Nocardioides mesophilus</name>
    <dbReference type="NCBI Taxonomy" id="433659"/>
    <lineage>
        <taxon>Bacteria</taxon>
        <taxon>Bacillati</taxon>
        <taxon>Actinomycetota</taxon>
        <taxon>Actinomycetes</taxon>
        <taxon>Propionibacteriales</taxon>
        <taxon>Nocardioidaceae</taxon>
        <taxon>Nocardioides</taxon>
    </lineage>
</organism>
<keyword evidence="4" id="KW-1185">Reference proteome</keyword>
<evidence type="ECO:0000313" key="3">
    <source>
        <dbReference type="EMBL" id="QNN53897.1"/>
    </source>
</evidence>
<dbReference type="InterPro" id="IPR000792">
    <property type="entry name" value="Tscrpt_reg_LuxR_C"/>
</dbReference>